<keyword evidence="2" id="KW-1185">Reference proteome</keyword>
<reference evidence="1 2" key="1">
    <citation type="journal article" date="2013" name="Stand. Genomic Sci.">
        <title>Genomic Encyclopedia of Type Strains, Phase I: The one thousand microbial genomes (KMG-I) project.</title>
        <authorList>
            <person name="Kyrpides N.C."/>
            <person name="Woyke T."/>
            <person name="Eisen J.A."/>
            <person name="Garrity G."/>
            <person name="Lilburn T.G."/>
            <person name="Beck B.J."/>
            <person name="Whitman W.B."/>
            <person name="Hugenholtz P."/>
            <person name="Klenk H.P."/>
        </authorList>
    </citation>
    <scope>NUCLEOTIDE SEQUENCE [LARGE SCALE GENOMIC DNA]</scope>
    <source>
        <strain evidence="1 2">DSM 13484</strain>
    </source>
</reference>
<dbReference type="OrthoDB" id="370799at2"/>
<organism evidence="1 2">
    <name type="scientific">Chitinophaga japonensis</name>
    <name type="common">Flexibacter japonensis</name>
    <dbReference type="NCBI Taxonomy" id="104662"/>
    <lineage>
        <taxon>Bacteria</taxon>
        <taxon>Pseudomonadati</taxon>
        <taxon>Bacteroidota</taxon>
        <taxon>Chitinophagia</taxon>
        <taxon>Chitinophagales</taxon>
        <taxon>Chitinophagaceae</taxon>
        <taxon>Chitinophaga</taxon>
    </lineage>
</organism>
<evidence type="ECO:0000313" key="2">
    <source>
        <dbReference type="Proteomes" id="UP000316778"/>
    </source>
</evidence>
<sequence>MTLTAFIASLDQPAPPQELSAPLQALWWDGKGQWDQAHDIAQDITSSTGSWIHAYLHRKEGDRSNAAYWYARAGKSMPFSPLEEEWEQIAAALL</sequence>
<dbReference type="Proteomes" id="UP000316778">
    <property type="component" value="Unassembled WGS sequence"/>
</dbReference>
<gene>
    <name evidence="1" type="ORF">LX66_2168</name>
</gene>
<dbReference type="RefSeq" id="WP_145712952.1">
    <property type="nucleotide sequence ID" value="NZ_BAAAFY010000001.1"/>
</dbReference>
<proteinExistence type="predicted"/>
<evidence type="ECO:0000313" key="1">
    <source>
        <dbReference type="EMBL" id="TWI88093.1"/>
    </source>
</evidence>
<protein>
    <submittedName>
        <fullName evidence="1">Uncharacterized protein</fullName>
    </submittedName>
</protein>
<name>A0A562T401_CHIJA</name>
<dbReference type="EMBL" id="VLLG01000003">
    <property type="protein sequence ID" value="TWI88093.1"/>
    <property type="molecule type" value="Genomic_DNA"/>
</dbReference>
<dbReference type="AlphaFoldDB" id="A0A562T401"/>
<comment type="caution">
    <text evidence="1">The sequence shown here is derived from an EMBL/GenBank/DDBJ whole genome shotgun (WGS) entry which is preliminary data.</text>
</comment>
<accession>A0A562T401</accession>